<protein>
    <submittedName>
        <fullName evidence="3">YegP family protein</fullName>
    </submittedName>
</protein>
<dbReference type="InterPro" id="IPR051141">
    <property type="entry name" value="UPF0339_domain"/>
</dbReference>
<dbReference type="EMBL" id="CP071448">
    <property type="protein sequence ID" value="QSW88629.1"/>
    <property type="molecule type" value="Genomic_DNA"/>
</dbReference>
<evidence type="ECO:0000313" key="3">
    <source>
        <dbReference type="EMBL" id="QSW88629.1"/>
    </source>
</evidence>
<dbReference type="SUPFAM" id="SSF160113">
    <property type="entry name" value="YegP-like"/>
    <property type="match status" value="2"/>
</dbReference>
<dbReference type="PANTHER" id="PTHR40606">
    <property type="match status" value="1"/>
</dbReference>
<dbReference type="PANTHER" id="PTHR40606:SF1">
    <property type="entry name" value="UPF0339 PROTEIN YEGP"/>
    <property type="match status" value="1"/>
</dbReference>
<evidence type="ECO:0000313" key="4">
    <source>
        <dbReference type="Proteomes" id="UP000663440"/>
    </source>
</evidence>
<organism evidence="3 4">
    <name type="scientific">Flavobacterium endoglycinae</name>
    <dbReference type="NCBI Taxonomy" id="2816357"/>
    <lineage>
        <taxon>Bacteria</taxon>
        <taxon>Pseudomonadati</taxon>
        <taxon>Bacteroidota</taxon>
        <taxon>Flavobacteriia</taxon>
        <taxon>Flavobacteriales</taxon>
        <taxon>Flavobacteriaceae</taxon>
        <taxon>Flavobacterium</taxon>
    </lineage>
</organism>
<dbReference type="InterPro" id="IPR036913">
    <property type="entry name" value="YegP-like_sf"/>
</dbReference>
<evidence type="ECO:0000259" key="2">
    <source>
        <dbReference type="Pfam" id="PF07411"/>
    </source>
</evidence>
<gene>
    <name evidence="3" type="ORF">J0383_20600</name>
</gene>
<accession>A0ABX7QDY8</accession>
<dbReference type="Gene3D" id="2.30.29.80">
    <property type="match status" value="1"/>
</dbReference>
<dbReference type="Pfam" id="PF07411">
    <property type="entry name" value="DUF1508"/>
    <property type="match status" value="2"/>
</dbReference>
<feature type="compositionally biased region" description="Basic and acidic residues" evidence="1">
    <location>
        <begin position="49"/>
        <end position="61"/>
    </location>
</feature>
<feature type="domain" description="DUF1508" evidence="2">
    <location>
        <begin position="61"/>
        <end position="107"/>
    </location>
</feature>
<name>A0ABX7QDY8_9FLAO</name>
<dbReference type="InterPro" id="IPR010879">
    <property type="entry name" value="DUF1508"/>
</dbReference>
<sequence length="110" mass="11852">MGKFVITKRTNGEFQFNLKAGNGQTILSSEGYSTKAACSNGIESVKTNSQDDNRFDRKESSSGKPYFNLKASNGQIIGSSEMYESVSARENGIESVKKNAPDAAVDDQTA</sequence>
<feature type="domain" description="DUF1508" evidence="2">
    <location>
        <begin position="11"/>
        <end position="56"/>
    </location>
</feature>
<dbReference type="RefSeq" id="WP_207295828.1">
    <property type="nucleotide sequence ID" value="NZ_CP071448.1"/>
</dbReference>
<dbReference type="Proteomes" id="UP000663440">
    <property type="component" value="Chromosome"/>
</dbReference>
<keyword evidence="4" id="KW-1185">Reference proteome</keyword>
<evidence type="ECO:0000256" key="1">
    <source>
        <dbReference type="SAM" id="MobiDB-lite"/>
    </source>
</evidence>
<reference evidence="3 4" key="1">
    <citation type="submission" date="2021-03" db="EMBL/GenBank/DDBJ databases">
        <title>Flavobacterium kribbensis sp. nov, an endophytic bacteria, isolated from soybean.</title>
        <authorList>
            <person name="Lee J."/>
            <person name="Seo J."/>
        </authorList>
    </citation>
    <scope>NUCLEOTIDE SEQUENCE [LARGE SCALE GENOMIC DNA]</scope>
    <source>
        <strain evidence="3 4">BB8</strain>
    </source>
</reference>
<proteinExistence type="predicted"/>
<feature type="region of interest" description="Disordered" evidence="1">
    <location>
        <begin position="43"/>
        <end position="67"/>
    </location>
</feature>